<reference evidence="3 4" key="1">
    <citation type="submission" date="2018-04" db="EMBL/GenBank/DDBJ databases">
        <title>Acinetobacter junii Genome sequencing and assembly.</title>
        <authorList>
            <person name="Su J."/>
            <person name="Rensing C."/>
            <person name="Mazhar H.S."/>
        </authorList>
    </citation>
    <scope>NUCLEOTIDE SEQUENCE [LARGE SCALE GENOMIC DNA]</scope>
    <source>
        <strain evidence="3 4">SC22</strain>
    </source>
</reference>
<gene>
    <name evidence="3" type="ORF">DC346_08715</name>
</gene>
<evidence type="ECO:0000259" key="1">
    <source>
        <dbReference type="Pfam" id="PF14130"/>
    </source>
</evidence>
<dbReference type="GeneID" id="45416669"/>
<feature type="domain" description="SMODS-associated and fused to various effectors" evidence="2">
    <location>
        <begin position="285"/>
        <end position="461"/>
    </location>
</feature>
<proteinExistence type="predicted"/>
<dbReference type="InterPro" id="IPR040836">
    <property type="entry name" value="SAVED"/>
</dbReference>
<dbReference type="AlphaFoldDB" id="A0A365PIP0"/>
<evidence type="ECO:0000313" key="3">
    <source>
        <dbReference type="EMBL" id="RBA47199.1"/>
    </source>
</evidence>
<organism evidence="3 4">
    <name type="scientific">Acinetobacter junii</name>
    <dbReference type="NCBI Taxonomy" id="40215"/>
    <lineage>
        <taxon>Bacteria</taxon>
        <taxon>Pseudomonadati</taxon>
        <taxon>Pseudomonadota</taxon>
        <taxon>Gammaproteobacteria</taxon>
        <taxon>Moraxellales</taxon>
        <taxon>Moraxellaceae</taxon>
        <taxon>Acinetobacter</taxon>
    </lineage>
</organism>
<dbReference type="GO" id="GO:0004518">
    <property type="term" value="F:nuclease activity"/>
    <property type="evidence" value="ECO:0007669"/>
    <property type="project" value="InterPro"/>
</dbReference>
<comment type="caution">
    <text evidence="3">The sequence shown here is derived from an EMBL/GenBank/DDBJ whole genome shotgun (WGS) entry which is preliminary data.</text>
</comment>
<dbReference type="InterPro" id="IPR025382">
    <property type="entry name" value="Cap4-like_endonuclease_dom"/>
</dbReference>
<feature type="domain" description="CD-NTase associated protein 4-like DNA endonuclease" evidence="1">
    <location>
        <begin position="11"/>
        <end position="208"/>
    </location>
</feature>
<dbReference type="Pfam" id="PF18145">
    <property type="entry name" value="SAVED"/>
    <property type="match status" value="1"/>
</dbReference>
<dbReference type="NCBIfam" id="NF033611">
    <property type="entry name" value="SAVED"/>
    <property type="match status" value="1"/>
</dbReference>
<protein>
    <submittedName>
        <fullName evidence="3">SAVED domain-containing protein</fullName>
    </submittedName>
</protein>
<dbReference type="RefSeq" id="WP_004756395.1">
    <property type="nucleotide sequence ID" value="NZ_CP131470.1"/>
</dbReference>
<sequence>MSASLLEKQSTGGAIARVGFEYQDAFVLRSLPLWLSQSAFSHIVSEALSDIEVCYFSSEKSLHVMYEAKNHSLTATEFWDEIRRFKSLFDTHPKNFIWFNLVCPSYNTAISPLISKIDRLRGVGSSYDDDSSVSVNGRSEYLDWCVGKKIDFSLAEFALDYVGFITFNSENSESIFLSEIQDTINIELLRSQVKQLKDQFKNLISRSSFGPIYRKDFESFICHALEEDISRSQWLSDPIKINLSASSSQYQDLNLDISDFNGPDRAQKNSSDWNNLIKKAVSIGDFIHSSGDRRTLLIDGKQRMSNACMLGYVFSATRNFLLEIEHNGLAYRTDDHKQKEGQFFNKIDPVELQGETEAIVTIGFPTTIGKDIDSTMDEVKSLPRLNLESSYVIDNMETLNLAVREAKSALVSFKSENKLSKLHLFIKAPSVFAMVLGHRLNGICDIQLYDWVDGQYIPTAELNL</sequence>
<dbReference type="EMBL" id="QEWH01000045">
    <property type="protein sequence ID" value="RBA47199.1"/>
    <property type="molecule type" value="Genomic_DNA"/>
</dbReference>
<evidence type="ECO:0000313" key="4">
    <source>
        <dbReference type="Proteomes" id="UP000253688"/>
    </source>
</evidence>
<name>A0A365PIP0_ACIJU</name>
<dbReference type="Pfam" id="PF14130">
    <property type="entry name" value="Cap4_nuclease"/>
    <property type="match status" value="1"/>
</dbReference>
<dbReference type="Proteomes" id="UP000253688">
    <property type="component" value="Unassembled WGS sequence"/>
</dbReference>
<evidence type="ECO:0000259" key="2">
    <source>
        <dbReference type="Pfam" id="PF18145"/>
    </source>
</evidence>
<accession>A0A365PIP0</accession>